<dbReference type="AlphaFoldDB" id="A0A6J4RDA1"/>
<reference evidence="2" key="1">
    <citation type="submission" date="2020-02" db="EMBL/GenBank/DDBJ databases">
        <authorList>
            <person name="Meier V. D."/>
        </authorList>
    </citation>
    <scope>NUCLEOTIDE SEQUENCE</scope>
    <source>
        <strain evidence="2">AVDCRST_MAG05</strain>
    </source>
</reference>
<feature type="compositionally biased region" description="Basic and acidic residues" evidence="1">
    <location>
        <begin position="55"/>
        <end position="71"/>
    </location>
</feature>
<proteinExistence type="predicted"/>
<feature type="non-terminal residue" evidence="2">
    <location>
        <position position="1"/>
    </location>
</feature>
<organism evidence="2">
    <name type="scientific">uncultured Rubrobacteraceae bacterium</name>
    <dbReference type="NCBI Taxonomy" id="349277"/>
    <lineage>
        <taxon>Bacteria</taxon>
        <taxon>Bacillati</taxon>
        <taxon>Actinomycetota</taxon>
        <taxon>Rubrobacteria</taxon>
        <taxon>Rubrobacterales</taxon>
        <taxon>Rubrobacteraceae</taxon>
        <taxon>environmental samples</taxon>
    </lineage>
</organism>
<evidence type="ECO:0000313" key="2">
    <source>
        <dbReference type="EMBL" id="CAA9470889.1"/>
    </source>
</evidence>
<evidence type="ECO:0000256" key="1">
    <source>
        <dbReference type="SAM" id="MobiDB-lite"/>
    </source>
</evidence>
<name>A0A6J4RDA1_9ACTN</name>
<feature type="compositionally biased region" description="Low complexity" evidence="1">
    <location>
        <begin position="129"/>
        <end position="158"/>
    </location>
</feature>
<protein>
    <submittedName>
        <fullName evidence="2">Transcriptional regulator, MarR family</fullName>
    </submittedName>
</protein>
<sequence length="158" mass="16754">GDGKFGGCWGSLPAARGRVRGFRPGVHEVGSLADAGAWGELREDAVARGVALRGAQDHERHQRRARGDAAQRHGPGGRARGGGPRQAPPPPHRPARDRHRADRRGRAHDGHPLRRAPQVGRGALRRALRGGQARARPAARAAARTPAGRLPGRSPGFL</sequence>
<feature type="non-terminal residue" evidence="2">
    <location>
        <position position="158"/>
    </location>
</feature>
<feature type="compositionally biased region" description="Basic residues" evidence="1">
    <location>
        <begin position="93"/>
        <end position="106"/>
    </location>
</feature>
<gene>
    <name evidence="2" type="ORF">AVDCRST_MAG05-547</name>
</gene>
<dbReference type="EMBL" id="CADCVM010000063">
    <property type="protein sequence ID" value="CAA9470889.1"/>
    <property type="molecule type" value="Genomic_DNA"/>
</dbReference>
<feature type="compositionally biased region" description="Gly residues" evidence="1">
    <location>
        <begin position="74"/>
        <end position="84"/>
    </location>
</feature>
<accession>A0A6J4RDA1</accession>
<feature type="region of interest" description="Disordered" evidence="1">
    <location>
        <begin position="52"/>
        <end position="158"/>
    </location>
</feature>